<dbReference type="Proteomes" id="UP001163603">
    <property type="component" value="Chromosome 11"/>
</dbReference>
<dbReference type="EMBL" id="CM047746">
    <property type="protein sequence ID" value="KAJ0021760.1"/>
    <property type="molecule type" value="Genomic_DNA"/>
</dbReference>
<protein>
    <submittedName>
        <fullName evidence="1">Uncharacterized protein</fullName>
    </submittedName>
</protein>
<evidence type="ECO:0000313" key="2">
    <source>
        <dbReference type="Proteomes" id="UP001163603"/>
    </source>
</evidence>
<keyword evidence="2" id="KW-1185">Reference proteome</keyword>
<comment type="caution">
    <text evidence="1">The sequence shown here is derived from an EMBL/GenBank/DDBJ whole genome shotgun (WGS) entry which is preliminary data.</text>
</comment>
<organism evidence="1 2">
    <name type="scientific">Pistacia integerrima</name>
    <dbReference type="NCBI Taxonomy" id="434235"/>
    <lineage>
        <taxon>Eukaryota</taxon>
        <taxon>Viridiplantae</taxon>
        <taxon>Streptophyta</taxon>
        <taxon>Embryophyta</taxon>
        <taxon>Tracheophyta</taxon>
        <taxon>Spermatophyta</taxon>
        <taxon>Magnoliopsida</taxon>
        <taxon>eudicotyledons</taxon>
        <taxon>Gunneridae</taxon>
        <taxon>Pentapetalae</taxon>
        <taxon>rosids</taxon>
        <taxon>malvids</taxon>
        <taxon>Sapindales</taxon>
        <taxon>Anacardiaceae</taxon>
        <taxon>Pistacia</taxon>
    </lineage>
</organism>
<reference evidence="2" key="1">
    <citation type="journal article" date="2023" name="G3 (Bethesda)">
        <title>Genome assembly and association tests identify interacting loci associated with vigor, precocity, and sex in interspecific pistachio rootstocks.</title>
        <authorList>
            <person name="Palmer W."/>
            <person name="Jacygrad E."/>
            <person name="Sagayaradj S."/>
            <person name="Cavanaugh K."/>
            <person name="Han R."/>
            <person name="Bertier L."/>
            <person name="Beede B."/>
            <person name="Kafkas S."/>
            <person name="Golino D."/>
            <person name="Preece J."/>
            <person name="Michelmore R."/>
        </authorList>
    </citation>
    <scope>NUCLEOTIDE SEQUENCE [LARGE SCALE GENOMIC DNA]</scope>
</reference>
<proteinExistence type="predicted"/>
<evidence type="ECO:0000313" key="1">
    <source>
        <dbReference type="EMBL" id="KAJ0021760.1"/>
    </source>
</evidence>
<gene>
    <name evidence="1" type="ORF">Pint_31454</name>
</gene>
<accession>A0ACC0XR25</accession>
<name>A0ACC0XR25_9ROSI</name>
<sequence length="881" mass="97423">MEKESSASDAAGVQVSLFDYSVENYFKAIDGISELCGEPQANCLDESDTQRFSSSITFLREWRYFNYEPRTVRFANETGIGGEKVILSEINLPQFSSATVPKNEGSYSDATSLEPGGSNCSKDFVMYTGGSVWALDWCPRVHERPDCHTKCEFIAVSAHPPESYYHQLGASLTGRGIIQIWCILNVSLNEEEASPREKNPKKRGPKAGDGIEDKLKRPRGRPRKNSINKSLDSEVATDKSIQLKRPRGRPRKKPRDESSDNLDVNDQFVQPLAVQHSDESSELLSIQEVYGNTEQHNLHKIIGNKQKHSAERESSMHSSLKTPVKSRRLKSMGNAGKNNDDICQPLCASDSSRQDSLPCNNESGKDSLDISLASCSTPKNIALPRVILCLAHNGKVAWDVKWQPNNVKGSKCQQRMGYLAVLLGNGSLEVWEVPLPCTMKAIYLSSVNEGTDPRFVKLKPVFRCSMLKCGGVQSVPLTVEWSTSHPHDYLLAGCHDGSVALWKFSARGSSEDTRPLLCFSADTVPIRTVAWAPTERSFDGLGSPSLKGAETCDTESANVIVTAGHGGLKFWDIRDPFRPLWNLHPVPKFIYGLDWSRDPSCVILSFDDGGLRILSLVKTAYDVPATGRPFVGTKNGLHLSNCLSFAVWSVQVSRQTVCTLGMVAYCSADGTVLHFQLTTKAVEKDPARYRAPHFMCGSLTEDESAITVNTPLPDTPITLKKPANECGERSMRSLAADLNAVKRANDKKKKTGSNSDNQTLAICYDNDRGEESDADITLEALKSKKESKSRSNSRKKAKDDQAMVCLDEEGRNIQGNEMEKVEIGDDVEVMPSKMVAVHRVRWNMNKGSERWLCYGGAAGIIRCQEIRDPLPDVDKKGRKRT</sequence>